<name>A0ABP5DE22_9ACTN</name>
<dbReference type="SUPFAM" id="SSF55486">
    <property type="entry name" value="Metalloproteases ('zincins'), catalytic domain"/>
    <property type="match status" value="1"/>
</dbReference>
<evidence type="ECO:0000256" key="10">
    <source>
        <dbReference type="ARBA" id="ARBA00022833"/>
    </source>
</evidence>
<dbReference type="PRINTS" id="PR00756">
    <property type="entry name" value="ALADIPTASE"/>
</dbReference>
<dbReference type="Pfam" id="PF11838">
    <property type="entry name" value="ERAP1_C"/>
    <property type="match status" value="1"/>
</dbReference>
<keyword evidence="7" id="KW-0645">Protease</keyword>
<keyword evidence="8" id="KW-0479">Metal-binding</keyword>
<feature type="domain" description="Peptidase M1 membrane alanine aminopeptidase" evidence="14">
    <location>
        <begin position="237"/>
        <end position="450"/>
    </location>
</feature>
<dbReference type="CDD" id="cd09602">
    <property type="entry name" value="M1_APN"/>
    <property type="match status" value="1"/>
</dbReference>
<comment type="caution">
    <text evidence="17">The sequence shown here is derived from an EMBL/GenBank/DDBJ whole genome shotgun (WGS) entry which is preliminary data.</text>
</comment>
<accession>A0ABP5DE22</accession>
<keyword evidence="11" id="KW-0482">Metalloprotease</keyword>
<dbReference type="InterPro" id="IPR012778">
    <property type="entry name" value="Pept_M1_aminopeptidase"/>
</dbReference>
<dbReference type="SUPFAM" id="SSF63737">
    <property type="entry name" value="Leukotriene A4 hydrolase N-terminal domain"/>
    <property type="match status" value="1"/>
</dbReference>
<feature type="domain" description="Aminopeptidase N-like N-terminal" evidence="16">
    <location>
        <begin position="108"/>
        <end position="190"/>
    </location>
</feature>
<sequence length="858" mass="94147">MTGGNLTRDEAAERARLLTARHYAVELDLTRGDTTFGSRSTISFACAEPGAASFVDLLAPAVRSVTLNGVALDPAEVFDGARVHLAGLQAENVVVIDADAAYSRTGEGLHRFVDPVDGEVYLYTQFEPADSRRLFANFEQPDLKAAFQFTVTAPANWRVWSNESLEELTQDAAGANVWRFNATEPISTYITAIVAGDYHVVEDSHIVRLPDGSDLLIPVSAMVRKSLAPYFDAAAILEVTKAGLDFYHRIFDYPYPFGKYDSAFVPEYNLGAMENPGLVTFNEKMVFRSKTTDASYQGRANTIMHEMAHMWFGDLVTMKWWDDLWLKESFADFMGAYALVHATRWTSAWVSFANGRKAWAYRQDQLPSTHPIVADIRDLEDARLNFDGITYAKGASVLKQLAAYVGEDAFLEGARRYFQRHAFGNTTLNDLLEVLEETSGRDLKTWSRAWLETAGVNTLTAEIDTDAAGVVTAARIRQSAVPAFPTLRPHRIAVGGYSPNPATGAVELVERVELDVDGELTELPQLVGKPRPALVLLNDQDLTYAKIRFTAEEIAAFERGGIAALGDSMARALAWSGVWHMTRDAVVSGRRFLDIVLRNIEAETDISVVQNLLRQAGLVRSQYLDPANRAAADAKVSARLVELLAAAAPGSDHQVAFAYGAVRAASRDADFDRLKALLSGDLGYDGLTVDQDLRWAIIEELAAAGHDDDGVLADREAGTDDTADGRRHRAAARAARPLAEAKAEAWRLVVETPDQPNDLIGAVLGRFHHGDQEKLAEPYVEPYFEGLAAIWAERSIQNAERIVGGGYPWPLASDELLARTDAWLASDAAKAPALRRLVLEARDDAARALRAQECDREA</sequence>
<keyword evidence="18" id="KW-1185">Reference proteome</keyword>
<dbReference type="InterPro" id="IPR001930">
    <property type="entry name" value="Peptidase_M1"/>
</dbReference>
<evidence type="ECO:0000313" key="17">
    <source>
        <dbReference type="EMBL" id="GAA1977479.1"/>
    </source>
</evidence>
<keyword evidence="9" id="KW-0378">Hydrolase</keyword>
<evidence type="ECO:0000259" key="16">
    <source>
        <dbReference type="Pfam" id="PF17900"/>
    </source>
</evidence>
<dbReference type="InterPro" id="IPR050344">
    <property type="entry name" value="Peptidase_M1_aminopeptidases"/>
</dbReference>
<evidence type="ECO:0000313" key="18">
    <source>
        <dbReference type="Proteomes" id="UP001499854"/>
    </source>
</evidence>
<comment type="cofactor">
    <cofactor evidence="2">
        <name>Zn(2+)</name>
        <dbReference type="ChEBI" id="CHEBI:29105"/>
    </cofactor>
</comment>
<evidence type="ECO:0000256" key="11">
    <source>
        <dbReference type="ARBA" id="ARBA00023049"/>
    </source>
</evidence>
<evidence type="ECO:0000256" key="4">
    <source>
        <dbReference type="ARBA" id="ARBA00012564"/>
    </source>
</evidence>
<dbReference type="Proteomes" id="UP001499854">
    <property type="component" value="Unassembled WGS sequence"/>
</dbReference>
<evidence type="ECO:0000256" key="3">
    <source>
        <dbReference type="ARBA" id="ARBA00010136"/>
    </source>
</evidence>
<comment type="similarity">
    <text evidence="3">Belongs to the peptidase M1 family.</text>
</comment>
<dbReference type="PANTHER" id="PTHR11533">
    <property type="entry name" value="PROTEASE M1 ZINC METALLOPROTEASE"/>
    <property type="match status" value="1"/>
</dbReference>
<evidence type="ECO:0000259" key="14">
    <source>
        <dbReference type="Pfam" id="PF01433"/>
    </source>
</evidence>
<protein>
    <recommendedName>
        <fullName evidence="5">Aminopeptidase N</fullName>
        <ecNumber evidence="4">3.4.11.2</ecNumber>
    </recommendedName>
    <alternativeName>
        <fullName evidence="12">Alanine aminopeptidase</fullName>
    </alternativeName>
    <alternativeName>
        <fullName evidence="13">Lysyl aminopeptidase</fullName>
    </alternativeName>
</protein>
<evidence type="ECO:0000256" key="12">
    <source>
        <dbReference type="ARBA" id="ARBA00029811"/>
    </source>
</evidence>
<dbReference type="InterPro" id="IPR045357">
    <property type="entry name" value="Aminopeptidase_N-like_N"/>
</dbReference>
<reference evidence="18" key="1">
    <citation type="journal article" date="2019" name="Int. J. Syst. Evol. Microbiol.">
        <title>The Global Catalogue of Microorganisms (GCM) 10K type strain sequencing project: providing services to taxonomists for standard genome sequencing and annotation.</title>
        <authorList>
            <consortium name="The Broad Institute Genomics Platform"/>
            <consortium name="The Broad Institute Genome Sequencing Center for Infectious Disease"/>
            <person name="Wu L."/>
            <person name="Ma J."/>
        </authorList>
    </citation>
    <scope>NUCLEOTIDE SEQUENCE [LARGE SCALE GENOMIC DNA]</scope>
    <source>
        <strain evidence="18">JCM 16013</strain>
    </source>
</reference>
<evidence type="ECO:0000256" key="5">
    <source>
        <dbReference type="ARBA" id="ARBA00015611"/>
    </source>
</evidence>
<dbReference type="InterPro" id="IPR042097">
    <property type="entry name" value="Aminopeptidase_N-like_N_sf"/>
</dbReference>
<evidence type="ECO:0000259" key="15">
    <source>
        <dbReference type="Pfam" id="PF11838"/>
    </source>
</evidence>
<evidence type="ECO:0000256" key="6">
    <source>
        <dbReference type="ARBA" id="ARBA00022438"/>
    </source>
</evidence>
<evidence type="ECO:0000256" key="1">
    <source>
        <dbReference type="ARBA" id="ARBA00000098"/>
    </source>
</evidence>
<keyword evidence="6 17" id="KW-0031">Aminopeptidase</keyword>
<dbReference type="Pfam" id="PF01433">
    <property type="entry name" value="Peptidase_M1"/>
    <property type="match status" value="1"/>
</dbReference>
<organism evidence="17 18">
    <name type="scientific">Catenulispora subtropica</name>
    <dbReference type="NCBI Taxonomy" id="450798"/>
    <lineage>
        <taxon>Bacteria</taxon>
        <taxon>Bacillati</taxon>
        <taxon>Actinomycetota</taxon>
        <taxon>Actinomycetes</taxon>
        <taxon>Catenulisporales</taxon>
        <taxon>Catenulisporaceae</taxon>
        <taxon>Catenulispora</taxon>
    </lineage>
</organism>
<dbReference type="EC" id="3.4.11.2" evidence="4"/>
<evidence type="ECO:0000256" key="8">
    <source>
        <dbReference type="ARBA" id="ARBA00022723"/>
    </source>
</evidence>
<gene>
    <name evidence="17" type="primary">pepN_1</name>
    <name evidence="17" type="ORF">GCM10009838_42370</name>
</gene>
<dbReference type="Gene3D" id="2.60.40.1730">
    <property type="entry name" value="tricorn interacting facor f3 domain"/>
    <property type="match status" value="1"/>
</dbReference>
<feature type="domain" description="ERAP1-like C-terminal" evidence="15">
    <location>
        <begin position="534"/>
        <end position="846"/>
    </location>
</feature>
<dbReference type="PANTHER" id="PTHR11533:SF174">
    <property type="entry name" value="PUROMYCIN-SENSITIVE AMINOPEPTIDASE-RELATED"/>
    <property type="match status" value="1"/>
</dbReference>
<evidence type="ECO:0000256" key="2">
    <source>
        <dbReference type="ARBA" id="ARBA00001947"/>
    </source>
</evidence>
<dbReference type="InterPro" id="IPR024571">
    <property type="entry name" value="ERAP1-like_C_dom"/>
</dbReference>
<comment type="catalytic activity">
    <reaction evidence="1">
        <text>Release of an N-terminal amino acid, Xaa-|-Yaa- from a peptide, amide or arylamide. Xaa is preferably Ala, but may be most amino acids including Pro (slow action). When a terminal hydrophobic residue is followed by a prolyl residue, the two may be released as an intact Xaa-Pro dipeptide.</text>
        <dbReference type="EC" id="3.4.11.2"/>
    </reaction>
</comment>
<dbReference type="InterPro" id="IPR014782">
    <property type="entry name" value="Peptidase_M1_dom"/>
</dbReference>
<evidence type="ECO:0000256" key="13">
    <source>
        <dbReference type="ARBA" id="ARBA00031533"/>
    </source>
</evidence>
<dbReference type="Gene3D" id="1.10.390.10">
    <property type="entry name" value="Neutral Protease Domain 2"/>
    <property type="match status" value="1"/>
</dbReference>
<dbReference type="InterPro" id="IPR027268">
    <property type="entry name" value="Peptidase_M4/M1_CTD_sf"/>
</dbReference>
<keyword evidence="10" id="KW-0862">Zinc</keyword>
<dbReference type="GO" id="GO:0004177">
    <property type="term" value="F:aminopeptidase activity"/>
    <property type="evidence" value="ECO:0007669"/>
    <property type="project" value="UniProtKB-KW"/>
</dbReference>
<dbReference type="Pfam" id="PF17900">
    <property type="entry name" value="Peptidase_M1_N"/>
    <property type="match status" value="1"/>
</dbReference>
<evidence type="ECO:0000256" key="7">
    <source>
        <dbReference type="ARBA" id="ARBA00022670"/>
    </source>
</evidence>
<dbReference type="RefSeq" id="WP_344658801.1">
    <property type="nucleotide sequence ID" value="NZ_BAAAQM010000023.1"/>
</dbReference>
<proteinExistence type="inferred from homology"/>
<dbReference type="NCBIfam" id="TIGR02412">
    <property type="entry name" value="pepN_strep_liv"/>
    <property type="match status" value="1"/>
</dbReference>
<evidence type="ECO:0000256" key="9">
    <source>
        <dbReference type="ARBA" id="ARBA00022801"/>
    </source>
</evidence>
<dbReference type="EMBL" id="BAAAQM010000023">
    <property type="protein sequence ID" value="GAA1977479.1"/>
    <property type="molecule type" value="Genomic_DNA"/>
</dbReference>